<protein>
    <submittedName>
        <fullName evidence="1">Uncharacterized protein</fullName>
    </submittedName>
</protein>
<name>A0A369XSK6_9PROT</name>
<comment type="caution">
    <text evidence="1">The sequence shown here is derived from an EMBL/GenBank/DDBJ whole genome shotgun (WGS) entry which is preliminary data.</text>
</comment>
<proteinExistence type="predicted"/>
<gene>
    <name evidence="1" type="ORF">DVS81_01120</name>
</gene>
<organism evidence="1 2">
    <name type="scientific">Candidatus Accumulibacter meliphilus</name>
    <dbReference type="NCBI Taxonomy" id="2211374"/>
    <lineage>
        <taxon>Bacteria</taxon>
        <taxon>Pseudomonadati</taxon>
        <taxon>Pseudomonadota</taxon>
        <taxon>Betaproteobacteria</taxon>
        <taxon>Candidatus Accumulibacter</taxon>
    </lineage>
</organism>
<evidence type="ECO:0000313" key="2">
    <source>
        <dbReference type="Proteomes" id="UP000253831"/>
    </source>
</evidence>
<evidence type="ECO:0000313" key="1">
    <source>
        <dbReference type="EMBL" id="RDE52395.1"/>
    </source>
</evidence>
<accession>A0A369XSK6</accession>
<dbReference type="AlphaFoldDB" id="A0A369XSK6"/>
<sequence length="59" mass="6485">MNAQRRAWPSDRHACFQAGEASANLSHFALKAVLSGSQGAQVFKNQIFYVVGHGQDSFF</sequence>
<dbReference type="EMBL" id="QPGA01000001">
    <property type="protein sequence ID" value="RDE52395.1"/>
    <property type="molecule type" value="Genomic_DNA"/>
</dbReference>
<reference evidence="1 2" key="1">
    <citation type="submission" date="2018-05" db="EMBL/GenBank/DDBJ databases">
        <title>Integrated omic analyses show evidence that a Ca. Accumulibacter phosphatis strain performs denitrification under micro-aerobic conditions.</title>
        <authorList>
            <person name="Camejo P.Y."/>
            <person name="Katherine M.D."/>
            <person name="Daniel N.R."/>
        </authorList>
    </citation>
    <scope>NUCLEOTIDE SEQUENCE [LARGE SCALE GENOMIC DNA]</scope>
    <source>
        <strain evidence="1">UW-LDO-IC</strain>
    </source>
</reference>
<dbReference type="Proteomes" id="UP000253831">
    <property type="component" value="Unassembled WGS sequence"/>
</dbReference>